<accession>A0AA48L6H0</accession>
<name>A0AA48L6H0_9TREE</name>
<dbReference type="RefSeq" id="XP_060458112.1">
    <property type="nucleotide sequence ID" value="XM_060601638.1"/>
</dbReference>
<sequence>MPTVPRAPSSILSSVTVDVEAFQSSASVAHPWWSGDEFSPAASTNAIDLGFAFQSAGAITINPAFVKRRSLWTRVVHVLSRNTLVRRSSSSSTASMSSAKSQAAAYAARRCPYSSCTHAVCNRN</sequence>
<reference evidence="1" key="1">
    <citation type="journal article" date="2023" name="BMC Genomics">
        <title>Chromosome-level genome assemblies of Cutaneotrichosporon spp. (Trichosporonales, Basidiomycota) reveal imbalanced evolution between nucleotide sequences and chromosome synteny.</title>
        <authorList>
            <person name="Kobayashi Y."/>
            <person name="Kayamori A."/>
            <person name="Aoki K."/>
            <person name="Shiwa Y."/>
            <person name="Matsutani M."/>
            <person name="Fujita N."/>
            <person name="Sugita T."/>
            <person name="Iwasaki W."/>
            <person name="Tanaka N."/>
            <person name="Takashima M."/>
        </authorList>
    </citation>
    <scope>NUCLEOTIDE SEQUENCE</scope>
    <source>
        <strain evidence="1">HIS019</strain>
    </source>
</reference>
<dbReference type="KEGG" id="ccac:CcaHIS019_0504750"/>
<dbReference type="EMBL" id="AP028216">
    <property type="protein sequence ID" value="BEI92847.1"/>
    <property type="molecule type" value="Genomic_DNA"/>
</dbReference>
<dbReference type="AlphaFoldDB" id="A0AA48L6H0"/>
<evidence type="ECO:0000313" key="1">
    <source>
        <dbReference type="EMBL" id="BEI92847.1"/>
    </source>
</evidence>
<evidence type="ECO:0000313" key="2">
    <source>
        <dbReference type="Proteomes" id="UP001233271"/>
    </source>
</evidence>
<proteinExistence type="predicted"/>
<keyword evidence="2" id="KW-1185">Reference proteome</keyword>
<organism evidence="1 2">
    <name type="scientific">Cutaneotrichosporon cavernicola</name>
    <dbReference type="NCBI Taxonomy" id="279322"/>
    <lineage>
        <taxon>Eukaryota</taxon>
        <taxon>Fungi</taxon>
        <taxon>Dikarya</taxon>
        <taxon>Basidiomycota</taxon>
        <taxon>Agaricomycotina</taxon>
        <taxon>Tremellomycetes</taxon>
        <taxon>Trichosporonales</taxon>
        <taxon>Trichosporonaceae</taxon>
        <taxon>Cutaneotrichosporon</taxon>
    </lineage>
</organism>
<dbReference type="Proteomes" id="UP001233271">
    <property type="component" value="Chromosome 5"/>
</dbReference>
<protein>
    <submittedName>
        <fullName evidence="1">Uncharacterized protein</fullName>
    </submittedName>
</protein>
<dbReference type="GeneID" id="85496717"/>
<gene>
    <name evidence="1" type="ORF">CcaverHIS019_0504750</name>
</gene>